<dbReference type="Pfam" id="PF22938">
    <property type="entry name" value="Integrase_p58_C"/>
    <property type="match status" value="1"/>
</dbReference>
<reference evidence="3" key="1">
    <citation type="journal article" date="2021" name="Sci. Adv.">
        <title>The American lobster genome reveals insights on longevity, neural, and immune adaptations.</title>
        <authorList>
            <person name="Polinski J.M."/>
            <person name="Zimin A.V."/>
            <person name="Clark K.F."/>
            <person name="Kohn A.B."/>
            <person name="Sadowski N."/>
            <person name="Timp W."/>
            <person name="Ptitsyn A."/>
            <person name="Khanna P."/>
            <person name="Romanova D.Y."/>
            <person name="Williams P."/>
            <person name="Greenwood S.J."/>
            <person name="Moroz L.L."/>
            <person name="Walt D.R."/>
            <person name="Bodnar A.G."/>
        </authorList>
    </citation>
    <scope>NUCLEOTIDE SEQUENCE</scope>
    <source>
        <strain evidence="3">GMGI-L3</strain>
    </source>
</reference>
<evidence type="ECO:0000313" key="4">
    <source>
        <dbReference type="Proteomes" id="UP000747542"/>
    </source>
</evidence>
<sequence>MKSVEKSGKYDERVEKGSAELYYRSTEFRPQATSSEVVNYPREPVKEKPQKFDGKVSWEANQAQFELLVEQNGAYPGASPDLLAVLLRDQFVDALDSTQVKIQVKLSQPVTLQEALARALEFESYVTSSLPNCRTESRTPLLTKCNRATVSSVQVEGEIDGIRCPLVIDTTSERTFVRPDVVSPLQLPEMSQQLCGITEQCEYWTLARCSWKSKETACSADGVPVGCPRVNWLHTGKTDAESRTAAASGQEDHLMKNFLKKPPIMPKASKKEGSVTQVADPLEGPYTVVERDSSVTYRIMGRRKAQPKVVHANRLWQYHGPGQYTWEDSGEQSPTTDEDQAGNPGRNQDRTDPGNPTMDQEEEHCSLLVELGVTEDQSEDVTEVAAPREDSEDIPVRRRQQLVRRPTKFQDYYLYCEWLCQNNKY</sequence>
<evidence type="ECO:0000256" key="1">
    <source>
        <dbReference type="SAM" id="MobiDB-lite"/>
    </source>
</evidence>
<gene>
    <name evidence="3" type="ORF">Hamer_G009438</name>
</gene>
<dbReference type="EMBL" id="JAHLQT010046319">
    <property type="protein sequence ID" value="KAG7153758.1"/>
    <property type="molecule type" value="Genomic_DNA"/>
</dbReference>
<proteinExistence type="predicted"/>
<organism evidence="3 4">
    <name type="scientific">Homarus americanus</name>
    <name type="common">American lobster</name>
    <dbReference type="NCBI Taxonomy" id="6706"/>
    <lineage>
        <taxon>Eukaryota</taxon>
        <taxon>Metazoa</taxon>
        <taxon>Ecdysozoa</taxon>
        <taxon>Arthropoda</taxon>
        <taxon>Crustacea</taxon>
        <taxon>Multicrustacea</taxon>
        <taxon>Malacostraca</taxon>
        <taxon>Eumalacostraca</taxon>
        <taxon>Eucarida</taxon>
        <taxon>Decapoda</taxon>
        <taxon>Pleocyemata</taxon>
        <taxon>Astacidea</taxon>
        <taxon>Nephropoidea</taxon>
        <taxon>Nephropidae</taxon>
        <taxon>Homarus</taxon>
    </lineage>
</organism>
<accession>A0A8J5MJG9</accession>
<protein>
    <recommendedName>
        <fullName evidence="2">Integrase p58-like C-terminal domain-containing protein</fullName>
    </recommendedName>
</protein>
<evidence type="ECO:0000313" key="3">
    <source>
        <dbReference type="EMBL" id="KAG7153758.1"/>
    </source>
</evidence>
<comment type="caution">
    <text evidence="3">The sequence shown here is derived from an EMBL/GenBank/DDBJ whole genome shotgun (WGS) entry which is preliminary data.</text>
</comment>
<evidence type="ECO:0000259" key="2">
    <source>
        <dbReference type="Pfam" id="PF22938"/>
    </source>
</evidence>
<feature type="region of interest" description="Disordered" evidence="1">
    <location>
        <begin position="323"/>
        <end position="393"/>
    </location>
</feature>
<name>A0A8J5MJG9_HOMAM</name>
<feature type="domain" description="Integrase p58-like C-terminal" evidence="2">
    <location>
        <begin position="284"/>
        <end position="316"/>
    </location>
</feature>
<keyword evidence="4" id="KW-1185">Reference proteome</keyword>
<dbReference type="AlphaFoldDB" id="A0A8J5MJG9"/>
<dbReference type="InterPro" id="IPR054465">
    <property type="entry name" value="Integrase_p58-like_C"/>
</dbReference>
<dbReference type="Proteomes" id="UP000747542">
    <property type="component" value="Unassembled WGS sequence"/>
</dbReference>